<protein>
    <submittedName>
        <fullName evidence="2">NAD(P)H-dependent FMN reductase</fullName>
    </submittedName>
</protein>
<dbReference type="Gene3D" id="3.40.50.360">
    <property type="match status" value="1"/>
</dbReference>
<keyword evidence="3" id="KW-1185">Reference proteome</keyword>
<accession>A0A1H6N8L1</accession>
<name>A0A1H6N8L1_9RHOB</name>
<proteinExistence type="predicted"/>
<dbReference type="GO" id="GO:0010181">
    <property type="term" value="F:FMN binding"/>
    <property type="evidence" value="ECO:0007669"/>
    <property type="project" value="TreeGrafter"/>
</dbReference>
<gene>
    <name evidence="2" type="ORF">SAMN04488075_2782</name>
</gene>
<sequence>MNPRLHVIIASTRPGRIGPSVAKWFTGFANAHAGFEVALVDLQDFALPLYDEPTHPARQDYHHDHTRRWSESVAAADAYVFVMPEYNYFPPPSLVNALSYVYREWNHKPCGFVSYGGVSGGLRAVQAAKLQATTLKMMPMVEGVMVPMVGSLLDDAGRFNSNELIDNSATAMLDELRRWAVALKPMRDAG</sequence>
<dbReference type="PANTHER" id="PTHR30543:SF21">
    <property type="entry name" value="NAD(P)H-DEPENDENT FMN REDUCTASE LOT6"/>
    <property type="match status" value="1"/>
</dbReference>
<dbReference type="InterPro" id="IPR050712">
    <property type="entry name" value="NAD(P)H-dep_reductase"/>
</dbReference>
<dbReference type="STRING" id="65735.SAMN04488075_2782"/>
<dbReference type="SUPFAM" id="SSF52218">
    <property type="entry name" value="Flavoproteins"/>
    <property type="match status" value="1"/>
</dbReference>
<reference evidence="3" key="1">
    <citation type="submission" date="2016-10" db="EMBL/GenBank/DDBJ databases">
        <authorList>
            <person name="Varghese N."/>
            <person name="Submissions S."/>
        </authorList>
    </citation>
    <scope>NUCLEOTIDE SEQUENCE [LARGE SCALE GENOMIC DNA]</scope>
    <source>
        <strain evidence="3">DSM 11593</strain>
    </source>
</reference>
<dbReference type="OrthoDB" id="9812295at2"/>
<dbReference type="InterPro" id="IPR005025">
    <property type="entry name" value="FMN_Rdtase-like_dom"/>
</dbReference>
<dbReference type="PANTHER" id="PTHR30543">
    <property type="entry name" value="CHROMATE REDUCTASE"/>
    <property type="match status" value="1"/>
</dbReference>
<feature type="domain" description="NADPH-dependent FMN reductase-like" evidence="1">
    <location>
        <begin position="4"/>
        <end position="146"/>
    </location>
</feature>
<evidence type="ECO:0000313" key="3">
    <source>
        <dbReference type="Proteomes" id="UP000199125"/>
    </source>
</evidence>
<dbReference type="AlphaFoldDB" id="A0A1H6N8L1"/>
<dbReference type="RefSeq" id="WP_090848681.1">
    <property type="nucleotide sequence ID" value="NZ_FNXG01000005.1"/>
</dbReference>
<dbReference type="InterPro" id="IPR029039">
    <property type="entry name" value="Flavoprotein-like_sf"/>
</dbReference>
<evidence type="ECO:0000259" key="1">
    <source>
        <dbReference type="Pfam" id="PF03358"/>
    </source>
</evidence>
<dbReference type="Proteomes" id="UP000199125">
    <property type="component" value="Unassembled WGS sequence"/>
</dbReference>
<dbReference type="GO" id="GO:0016491">
    <property type="term" value="F:oxidoreductase activity"/>
    <property type="evidence" value="ECO:0007669"/>
    <property type="project" value="InterPro"/>
</dbReference>
<dbReference type="GO" id="GO:0005829">
    <property type="term" value="C:cytosol"/>
    <property type="evidence" value="ECO:0007669"/>
    <property type="project" value="TreeGrafter"/>
</dbReference>
<dbReference type="Pfam" id="PF03358">
    <property type="entry name" value="FMN_red"/>
    <property type="match status" value="1"/>
</dbReference>
<dbReference type="EMBL" id="FNXG01000005">
    <property type="protein sequence ID" value="SEI08841.1"/>
    <property type="molecule type" value="Genomic_DNA"/>
</dbReference>
<organism evidence="2 3">
    <name type="scientific">Paracoccus alkenifer</name>
    <dbReference type="NCBI Taxonomy" id="65735"/>
    <lineage>
        <taxon>Bacteria</taxon>
        <taxon>Pseudomonadati</taxon>
        <taxon>Pseudomonadota</taxon>
        <taxon>Alphaproteobacteria</taxon>
        <taxon>Rhodobacterales</taxon>
        <taxon>Paracoccaceae</taxon>
        <taxon>Paracoccus</taxon>
    </lineage>
</organism>
<evidence type="ECO:0000313" key="2">
    <source>
        <dbReference type="EMBL" id="SEI08841.1"/>
    </source>
</evidence>